<dbReference type="InterPro" id="IPR032485">
    <property type="entry name" value="LRP1-like_beta_prop"/>
</dbReference>
<keyword evidence="1" id="KW-0732">Signal</keyword>
<accession>A0ABS8CW19</accession>
<reference evidence="3 4" key="1">
    <citation type="submission" date="2021-10" db="EMBL/GenBank/DDBJ databases">
        <title>Collection of gut derived symbiotic bacterial strains cultured from healthy donors.</title>
        <authorList>
            <person name="Lin H."/>
            <person name="Littmann E."/>
            <person name="Claire K."/>
            <person name="Pamer E."/>
        </authorList>
    </citation>
    <scope>NUCLEOTIDE SEQUENCE [LARGE SCALE GENOMIC DNA]</scope>
    <source>
        <strain evidence="3 4">MSK.17.68</strain>
    </source>
</reference>
<evidence type="ECO:0000313" key="3">
    <source>
        <dbReference type="EMBL" id="MCB5445678.1"/>
    </source>
</evidence>
<evidence type="ECO:0000313" key="4">
    <source>
        <dbReference type="Proteomes" id="UP001299409"/>
    </source>
</evidence>
<name>A0ABS8CW19_9FIRM</name>
<keyword evidence="4" id="KW-1185">Reference proteome</keyword>
<feature type="signal peptide" evidence="1">
    <location>
        <begin position="1"/>
        <end position="22"/>
    </location>
</feature>
<dbReference type="SUPFAM" id="SSF69304">
    <property type="entry name" value="Tricorn protease N-terminal domain"/>
    <property type="match status" value="1"/>
</dbReference>
<dbReference type="EMBL" id="JAJBMB010000004">
    <property type="protein sequence ID" value="MCB5445678.1"/>
    <property type="molecule type" value="Genomic_DNA"/>
</dbReference>
<dbReference type="Proteomes" id="UP001299409">
    <property type="component" value="Unassembled WGS sequence"/>
</dbReference>
<comment type="caution">
    <text evidence="3">The sequence shown here is derived from an EMBL/GenBank/DDBJ whole genome shotgun (WGS) entry which is preliminary data.</text>
</comment>
<evidence type="ECO:0000259" key="2">
    <source>
        <dbReference type="Pfam" id="PF16472"/>
    </source>
</evidence>
<protein>
    <submittedName>
        <fullName evidence="3">DUF5050 domain-containing protein</fullName>
    </submittedName>
</protein>
<dbReference type="Pfam" id="PF16472">
    <property type="entry name" value="DUF5050"/>
    <property type="match status" value="1"/>
</dbReference>
<sequence length="365" mass="41537">MKKNKVLSLFLALTMVVICAFSGVCEAVAVQGGSNIAQNQGASSVKLSNGKVGSTSKAKGIKSGNYMYYSIENKIYKVNVKTKKSTVIYKGKANEQFYGLTVKDGWIYCTKEKLRNDSDIFTYVFKVKTDGKSAKVLKKGWQPTVYKGNIYYIKQRFDDKTSEKYVYVETLGIYKMSLSGKNDKAIKKASIVEEFIVYKSKIYYTTFGSSTGDFCLYSIPITGGKAKIMIRSDEHFITNLMAYSDYIYFNWDNDQESYNLYKIKTNSTKKIRVASKIDLNCISNGYIYYTTKKGRKDDLYKIKISNNKKTKIKINEEITDELYVEGGYMILEIDYNKPGSKYNAALYLCDTNGKNGKVINTFYAY</sequence>
<evidence type="ECO:0000256" key="1">
    <source>
        <dbReference type="SAM" id="SignalP"/>
    </source>
</evidence>
<dbReference type="RefSeq" id="WP_226913840.1">
    <property type="nucleotide sequence ID" value="NZ_BAABXU010000001.1"/>
</dbReference>
<proteinExistence type="predicted"/>
<feature type="domain" description="Prolow-density lipoprotein receptor-related protein 1-like beta-propeller" evidence="2">
    <location>
        <begin position="125"/>
        <end position="360"/>
    </location>
</feature>
<gene>
    <name evidence="3" type="ORF">LIP50_05600</name>
</gene>
<feature type="chain" id="PRO_5045915072" evidence="1">
    <location>
        <begin position="23"/>
        <end position="365"/>
    </location>
</feature>
<organism evidence="3 4">
    <name type="scientific">Intestinibacter bartlettii</name>
    <dbReference type="NCBI Taxonomy" id="261299"/>
    <lineage>
        <taxon>Bacteria</taxon>
        <taxon>Bacillati</taxon>
        <taxon>Bacillota</taxon>
        <taxon>Clostridia</taxon>
        <taxon>Peptostreptococcales</taxon>
        <taxon>Peptostreptococcaceae</taxon>
        <taxon>Intestinibacter</taxon>
    </lineage>
</organism>